<dbReference type="PROSITE" id="PS50053">
    <property type="entry name" value="UBIQUITIN_2"/>
    <property type="match status" value="1"/>
</dbReference>
<dbReference type="InterPro" id="IPR000626">
    <property type="entry name" value="Ubiquitin-like_dom"/>
</dbReference>
<evidence type="ECO:0000259" key="1">
    <source>
        <dbReference type="PROSITE" id="PS50053"/>
    </source>
</evidence>
<proteinExistence type="predicted"/>
<dbReference type="PANTHER" id="PTHR10562">
    <property type="entry name" value="SMALL UBIQUITIN-RELATED MODIFIER"/>
    <property type="match status" value="1"/>
</dbReference>
<organism evidence="2 3">
    <name type="scientific">Aphanomyces astaci</name>
    <name type="common">Crayfish plague agent</name>
    <dbReference type="NCBI Taxonomy" id="112090"/>
    <lineage>
        <taxon>Eukaryota</taxon>
        <taxon>Sar</taxon>
        <taxon>Stramenopiles</taxon>
        <taxon>Oomycota</taxon>
        <taxon>Saprolegniomycetes</taxon>
        <taxon>Saprolegniales</taxon>
        <taxon>Verrucalvaceae</taxon>
        <taxon>Aphanomyces</taxon>
    </lineage>
</organism>
<dbReference type="AlphaFoldDB" id="A0A397B6U0"/>
<dbReference type="Pfam" id="PF11976">
    <property type="entry name" value="Rad60-SLD"/>
    <property type="match status" value="1"/>
</dbReference>
<sequence>MCRQRDPSNRFLHDTLNQGMPKHLNPAQSKSKTIKLFVKFDDDDMAFKVKRSAYLQKIFDNFANVKGVPVETLRFFYDGARLKGDITVQSLGLDSDSRIDCFSEQVGGHVPVLISTTEDSSSERVVRRCERGAGICKVSLRCLCYFACESSQTSLLYD</sequence>
<reference evidence="2 3" key="1">
    <citation type="submission" date="2018-08" db="EMBL/GenBank/DDBJ databases">
        <title>Aphanomyces genome sequencing and annotation.</title>
        <authorList>
            <person name="Minardi D."/>
            <person name="Oidtmann B."/>
            <person name="Van Der Giezen M."/>
            <person name="Studholme D.J."/>
        </authorList>
    </citation>
    <scope>NUCLEOTIDE SEQUENCE [LARGE SCALE GENOMIC DNA]</scope>
    <source>
        <strain evidence="2 3">Yx</strain>
    </source>
</reference>
<protein>
    <recommendedName>
        <fullName evidence="1">Ubiquitin-like domain-containing protein</fullName>
    </recommendedName>
</protein>
<dbReference type="SUPFAM" id="SSF54236">
    <property type="entry name" value="Ubiquitin-like"/>
    <property type="match status" value="1"/>
</dbReference>
<evidence type="ECO:0000313" key="3">
    <source>
        <dbReference type="Proteomes" id="UP000266239"/>
    </source>
</evidence>
<dbReference type="InterPro" id="IPR029071">
    <property type="entry name" value="Ubiquitin-like_domsf"/>
</dbReference>
<dbReference type="Proteomes" id="UP000266239">
    <property type="component" value="Unassembled WGS sequence"/>
</dbReference>
<dbReference type="EMBL" id="QUTA01005817">
    <property type="protein sequence ID" value="RHY13933.1"/>
    <property type="molecule type" value="Genomic_DNA"/>
</dbReference>
<comment type="caution">
    <text evidence="2">The sequence shown here is derived from an EMBL/GenBank/DDBJ whole genome shotgun (WGS) entry which is preliminary data.</text>
</comment>
<dbReference type="CDD" id="cd01763">
    <property type="entry name" value="Ubl_SUMO_like"/>
    <property type="match status" value="1"/>
</dbReference>
<evidence type="ECO:0000313" key="2">
    <source>
        <dbReference type="EMBL" id="RHY13933.1"/>
    </source>
</evidence>
<dbReference type="Gene3D" id="3.10.20.90">
    <property type="entry name" value="Phosphatidylinositol 3-kinase Catalytic Subunit, Chain A, domain 1"/>
    <property type="match status" value="1"/>
</dbReference>
<accession>A0A397B6U0</accession>
<dbReference type="VEuPathDB" id="FungiDB:H257_11604"/>
<feature type="domain" description="Ubiquitin-like" evidence="1">
    <location>
        <begin position="34"/>
        <end position="108"/>
    </location>
</feature>
<gene>
    <name evidence="2" type="ORF">DYB25_006171</name>
</gene>
<dbReference type="InterPro" id="IPR022617">
    <property type="entry name" value="Rad60/SUMO-like_dom"/>
</dbReference>
<name>A0A397B6U0_APHAT</name>
<dbReference type="SMART" id="SM00213">
    <property type="entry name" value="UBQ"/>
    <property type="match status" value="1"/>
</dbReference>